<comment type="caution">
    <text evidence="1">The sequence shown here is derived from an EMBL/GenBank/DDBJ whole genome shotgun (WGS) entry which is preliminary data.</text>
</comment>
<proteinExistence type="predicted"/>
<keyword evidence="2" id="KW-1185">Reference proteome</keyword>
<dbReference type="SUPFAM" id="SSF47240">
    <property type="entry name" value="Ferritin-like"/>
    <property type="match status" value="1"/>
</dbReference>
<evidence type="ECO:0000313" key="1">
    <source>
        <dbReference type="EMBL" id="NOK36863.1"/>
    </source>
</evidence>
<evidence type="ECO:0008006" key="3">
    <source>
        <dbReference type="Google" id="ProtNLM"/>
    </source>
</evidence>
<accession>A0A3A8HT34</accession>
<reference evidence="1 2" key="1">
    <citation type="submission" date="2020-05" db="EMBL/GenBank/DDBJ databases">
        <authorList>
            <person name="Whitworth D."/>
        </authorList>
    </citation>
    <scope>NUCLEOTIDE SEQUENCE [LARGE SCALE GENOMIC DNA]</scope>
    <source>
        <strain evidence="1 2">AB043B</strain>
    </source>
</reference>
<dbReference type="AlphaFoldDB" id="A0A3A8HT34"/>
<gene>
    <name evidence="1" type="ORF">HMI49_27010</name>
</gene>
<dbReference type="Proteomes" id="UP000563426">
    <property type="component" value="Unassembled WGS sequence"/>
</dbReference>
<name>A0A3A8HT34_9BACT</name>
<dbReference type="RefSeq" id="WP_120527544.1">
    <property type="nucleotide sequence ID" value="NZ_JABFJV010000188.1"/>
</dbReference>
<dbReference type="OrthoDB" id="5502012at2"/>
<dbReference type="InterPro" id="IPR009078">
    <property type="entry name" value="Ferritin-like_SF"/>
</dbReference>
<organism evidence="1 2">
    <name type="scientific">Corallococcus exercitus</name>
    <dbReference type="NCBI Taxonomy" id="2316736"/>
    <lineage>
        <taxon>Bacteria</taxon>
        <taxon>Pseudomonadati</taxon>
        <taxon>Myxococcota</taxon>
        <taxon>Myxococcia</taxon>
        <taxon>Myxococcales</taxon>
        <taxon>Cystobacterineae</taxon>
        <taxon>Myxococcaceae</taxon>
        <taxon>Corallococcus</taxon>
    </lineage>
</organism>
<sequence>MTTEALFELDLTDGPALTLHERASGHLAERYPWDSLEPSRYPAALLERARYSWTLRALNEFGSATVMGQLVQVMGEARVPLDLWSLAARFPAEEIHHVELCARMAMRLGGGTRLSYSPGAFAVAFDPSLTYLQRASELIVRVCCVGETLSFALLSGCLRATSHPLTRAVLTTLVQEEALHGRLGYLYLDWLAPDLDAAEKDRLGRVAREALDAQAPLWEKLRSSTKDGVTSEGFLLEHVTELGWMESRDYVTVSQETAETQVRAPLSRHGIRVP</sequence>
<evidence type="ECO:0000313" key="2">
    <source>
        <dbReference type="Proteomes" id="UP000563426"/>
    </source>
</evidence>
<protein>
    <recommendedName>
        <fullName evidence="3">Ferritin-like domain-containing protein</fullName>
    </recommendedName>
</protein>
<dbReference type="EMBL" id="JABFJV010000188">
    <property type="protein sequence ID" value="NOK36863.1"/>
    <property type="molecule type" value="Genomic_DNA"/>
</dbReference>